<comment type="similarity">
    <text evidence="2">Belongs to the aldo/keto reductase family. Aldo/keto reductase 2 subfamily.</text>
</comment>
<dbReference type="SUPFAM" id="SSF51430">
    <property type="entry name" value="NAD(P)-linked oxidoreductase"/>
    <property type="match status" value="1"/>
</dbReference>
<evidence type="ECO:0000256" key="1">
    <source>
        <dbReference type="ARBA" id="ARBA00022857"/>
    </source>
</evidence>
<gene>
    <name evidence="3" type="ORF">ColSpa_05314</name>
</gene>
<protein>
    <submittedName>
        <fullName evidence="3">Norsolorinic acid reductase B</fullName>
    </submittedName>
</protein>
<evidence type="ECO:0000313" key="3">
    <source>
        <dbReference type="EMBL" id="GKT45133.1"/>
    </source>
</evidence>
<accession>A0AA37LB53</accession>
<dbReference type="GeneID" id="73326116"/>
<dbReference type="PANTHER" id="PTHR43364">
    <property type="entry name" value="NADH-SPECIFIC METHYLGLYOXAL REDUCTASE-RELATED"/>
    <property type="match status" value="1"/>
</dbReference>
<organism evidence="3 4">
    <name type="scientific">Colletotrichum spaethianum</name>
    <dbReference type="NCBI Taxonomy" id="700344"/>
    <lineage>
        <taxon>Eukaryota</taxon>
        <taxon>Fungi</taxon>
        <taxon>Dikarya</taxon>
        <taxon>Ascomycota</taxon>
        <taxon>Pezizomycotina</taxon>
        <taxon>Sordariomycetes</taxon>
        <taxon>Hypocreomycetidae</taxon>
        <taxon>Glomerellales</taxon>
        <taxon>Glomerellaceae</taxon>
        <taxon>Colletotrichum</taxon>
        <taxon>Colletotrichum spaethianum species complex</taxon>
    </lineage>
</organism>
<dbReference type="PANTHER" id="PTHR43364:SF7">
    <property type="entry name" value="NADP-DEPENDENT OXIDOREDUCTASE DOMAIN-CONTAINING PROTEIN-RELATED"/>
    <property type="match status" value="1"/>
</dbReference>
<dbReference type="Proteomes" id="UP001055115">
    <property type="component" value="Unassembled WGS sequence"/>
</dbReference>
<dbReference type="AlphaFoldDB" id="A0AA37LB53"/>
<dbReference type="Gene3D" id="3.20.20.100">
    <property type="entry name" value="NADP-dependent oxidoreductase domain"/>
    <property type="match status" value="1"/>
</dbReference>
<dbReference type="RefSeq" id="XP_049127483.1">
    <property type="nucleotide sequence ID" value="XM_049271526.1"/>
</dbReference>
<evidence type="ECO:0000256" key="2">
    <source>
        <dbReference type="ARBA" id="ARBA00038157"/>
    </source>
</evidence>
<name>A0AA37LB53_9PEZI</name>
<proteinExistence type="inferred from homology"/>
<keyword evidence="1" id="KW-0521">NADP</keyword>
<evidence type="ECO:0000313" key="4">
    <source>
        <dbReference type="Proteomes" id="UP001055115"/>
    </source>
</evidence>
<dbReference type="InterPro" id="IPR036812">
    <property type="entry name" value="NAD(P)_OxRdtase_dom_sf"/>
</dbReference>
<sequence>MNFGEAWRDRLGACSKETCFGNLDYFYEQGGNFIDTMKSRSSGSGKGPFSRGVRDDTVLATKFPSGYKRNFGGNGAKSLHLSVEASALRKLQKNYIGPAWELATTAGELMQSLNVLVQERKVLYLGVSDVSAW</sequence>
<dbReference type="GO" id="GO:0016491">
    <property type="term" value="F:oxidoreductase activity"/>
    <property type="evidence" value="ECO:0007669"/>
    <property type="project" value="UniProtKB-KW"/>
</dbReference>
<dbReference type="InterPro" id="IPR050523">
    <property type="entry name" value="AKR_Detox_Biosynth"/>
</dbReference>
<dbReference type="EMBL" id="BQXU01000011">
    <property type="protein sequence ID" value="GKT45133.1"/>
    <property type="molecule type" value="Genomic_DNA"/>
</dbReference>
<comment type="caution">
    <text evidence="3">The sequence shown here is derived from an EMBL/GenBank/DDBJ whole genome shotgun (WGS) entry which is preliminary data.</text>
</comment>
<keyword evidence="4" id="KW-1185">Reference proteome</keyword>
<reference evidence="3 4" key="1">
    <citation type="submission" date="2022-03" db="EMBL/GenBank/DDBJ databases">
        <title>Genome data of Colletotrichum spp.</title>
        <authorList>
            <person name="Utami Y.D."/>
            <person name="Hiruma K."/>
        </authorList>
    </citation>
    <scope>NUCLEOTIDE SEQUENCE [LARGE SCALE GENOMIC DNA]</scope>
    <source>
        <strain evidence="3 4">MAFF 239500</strain>
    </source>
</reference>